<reference evidence="2 3" key="1">
    <citation type="journal article" date="2013" name="Curr. Biol.">
        <title>The Genome of the Foraminiferan Reticulomyxa filosa.</title>
        <authorList>
            <person name="Glockner G."/>
            <person name="Hulsmann N."/>
            <person name="Schleicher M."/>
            <person name="Noegel A.A."/>
            <person name="Eichinger L."/>
            <person name="Gallinger C."/>
            <person name="Pawlowski J."/>
            <person name="Sierra R."/>
            <person name="Euteneuer U."/>
            <person name="Pillet L."/>
            <person name="Moustafa A."/>
            <person name="Platzer M."/>
            <person name="Groth M."/>
            <person name="Szafranski K."/>
            <person name="Schliwa M."/>
        </authorList>
    </citation>
    <scope>NUCLEOTIDE SEQUENCE [LARGE SCALE GENOMIC DNA]</scope>
</reference>
<evidence type="ECO:0000313" key="3">
    <source>
        <dbReference type="Proteomes" id="UP000023152"/>
    </source>
</evidence>
<protein>
    <submittedName>
        <fullName evidence="2">Uncharacterized protein</fullName>
    </submittedName>
</protein>
<organism evidence="2 3">
    <name type="scientific">Reticulomyxa filosa</name>
    <dbReference type="NCBI Taxonomy" id="46433"/>
    <lineage>
        <taxon>Eukaryota</taxon>
        <taxon>Sar</taxon>
        <taxon>Rhizaria</taxon>
        <taxon>Retaria</taxon>
        <taxon>Foraminifera</taxon>
        <taxon>Monothalamids</taxon>
        <taxon>Reticulomyxidae</taxon>
        <taxon>Reticulomyxa</taxon>
    </lineage>
</organism>
<feature type="region of interest" description="Disordered" evidence="1">
    <location>
        <begin position="122"/>
        <end position="161"/>
    </location>
</feature>
<keyword evidence="3" id="KW-1185">Reference proteome</keyword>
<name>X6LEW5_RETFI</name>
<dbReference type="Proteomes" id="UP000023152">
    <property type="component" value="Unassembled WGS sequence"/>
</dbReference>
<feature type="non-terminal residue" evidence="2">
    <location>
        <position position="161"/>
    </location>
</feature>
<proteinExistence type="predicted"/>
<dbReference type="AlphaFoldDB" id="X6LEW5"/>
<evidence type="ECO:0000256" key="1">
    <source>
        <dbReference type="SAM" id="MobiDB-lite"/>
    </source>
</evidence>
<comment type="caution">
    <text evidence="2">The sequence shown here is derived from an EMBL/GenBank/DDBJ whole genome shotgun (WGS) entry which is preliminary data.</text>
</comment>
<dbReference type="EMBL" id="ASPP01040770">
    <property type="protein sequence ID" value="ETO00538.1"/>
    <property type="molecule type" value="Genomic_DNA"/>
</dbReference>
<feature type="compositionally biased region" description="Low complexity" evidence="1">
    <location>
        <begin position="122"/>
        <end position="147"/>
    </location>
</feature>
<evidence type="ECO:0000313" key="2">
    <source>
        <dbReference type="EMBL" id="ETO00538.1"/>
    </source>
</evidence>
<sequence length="161" mass="17972">MFAWNDSATLQCDQPMALLVQAPTSIHKPSFRSDDGVTSESILLLIYVRVFQVLQATHFHGETSILSSIQSLQGKWCHFHHVQSVVFHSHAHLYRALGSQYSSLCLSLANLYLRNVDNSHAADNNDNDNDNGNNKDNANTNDGNNHNNNDKDNASEEKHAN</sequence>
<feature type="compositionally biased region" description="Basic and acidic residues" evidence="1">
    <location>
        <begin position="148"/>
        <end position="161"/>
    </location>
</feature>
<gene>
    <name evidence="2" type="ORF">RFI_36903</name>
</gene>
<accession>X6LEW5</accession>